<evidence type="ECO:0000313" key="3">
    <source>
        <dbReference type="Proteomes" id="UP000260844"/>
    </source>
</evidence>
<gene>
    <name evidence="2" type="ORF">DXD40_19195</name>
</gene>
<evidence type="ECO:0000256" key="1">
    <source>
        <dbReference type="SAM" id="MobiDB-lite"/>
    </source>
</evidence>
<name>A0A8B2YYC0_BACUN</name>
<dbReference type="Proteomes" id="UP000260844">
    <property type="component" value="Unassembled WGS sequence"/>
</dbReference>
<reference evidence="2 3" key="1">
    <citation type="submission" date="2018-08" db="EMBL/GenBank/DDBJ databases">
        <title>A genome reference for cultivated species of the human gut microbiota.</title>
        <authorList>
            <person name="Zou Y."/>
            <person name="Xue W."/>
            <person name="Luo G."/>
        </authorList>
    </citation>
    <scope>NUCLEOTIDE SEQUENCE [LARGE SCALE GENOMIC DNA]</scope>
    <source>
        <strain evidence="2 3">TM04-30</strain>
    </source>
</reference>
<accession>A0A8B2YYC0</accession>
<comment type="caution">
    <text evidence="2">The sequence shown here is derived from an EMBL/GenBank/DDBJ whole genome shotgun (WGS) entry which is preliminary data.</text>
</comment>
<dbReference type="AlphaFoldDB" id="A0A8B2YYC0"/>
<proteinExistence type="predicted"/>
<feature type="region of interest" description="Disordered" evidence="1">
    <location>
        <begin position="67"/>
        <end position="94"/>
    </location>
</feature>
<dbReference type="EMBL" id="QSPV01000029">
    <property type="protein sequence ID" value="RGJ88729.1"/>
    <property type="molecule type" value="Genomic_DNA"/>
</dbReference>
<feature type="compositionally biased region" description="Basic residues" evidence="1">
    <location>
        <begin position="84"/>
        <end position="94"/>
    </location>
</feature>
<protein>
    <submittedName>
        <fullName evidence="2">Uncharacterized protein</fullName>
    </submittedName>
</protein>
<evidence type="ECO:0000313" key="2">
    <source>
        <dbReference type="EMBL" id="RGJ88729.1"/>
    </source>
</evidence>
<organism evidence="2 3">
    <name type="scientific">Bacteroides uniformis</name>
    <dbReference type="NCBI Taxonomy" id="820"/>
    <lineage>
        <taxon>Bacteria</taxon>
        <taxon>Pseudomonadati</taxon>
        <taxon>Bacteroidota</taxon>
        <taxon>Bacteroidia</taxon>
        <taxon>Bacteroidales</taxon>
        <taxon>Bacteroidaceae</taxon>
        <taxon>Bacteroides</taxon>
    </lineage>
</organism>
<sequence>MMDRKKKRLLSPLLERTQDALKGQRSMQTLENYHSRIYVGCSQNHPYCGEWLPNQVFRRRGLRPIRGAGHSNSLFQRETDSRERCRHGRSRMEN</sequence>